<dbReference type="Proteomes" id="UP001516400">
    <property type="component" value="Unassembled WGS sequence"/>
</dbReference>
<keyword evidence="1" id="KW-1133">Transmembrane helix</keyword>
<protein>
    <submittedName>
        <fullName evidence="2">Uncharacterized protein</fullName>
    </submittedName>
</protein>
<organism evidence="2 3">
    <name type="scientific">Cryptolaemus montrouzieri</name>
    <dbReference type="NCBI Taxonomy" id="559131"/>
    <lineage>
        <taxon>Eukaryota</taxon>
        <taxon>Metazoa</taxon>
        <taxon>Ecdysozoa</taxon>
        <taxon>Arthropoda</taxon>
        <taxon>Hexapoda</taxon>
        <taxon>Insecta</taxon>
        <taxon>Pterygota</taxon>
        <taxon>Neoptera</taxon>
        <taxon>Endopterygota</taxon>
        <taxon>Coleoptera</taxon>
        <taxon>Polyphaga</taxon>
        <taxon>Cucujiformia</taxon>
        <taxon>Coccinelloidea</taxon>
        <taxon>Coccinellidae</taxon>
        <taxon>Scymninae</taxon>
        <taxon>Scymnini</taxon>
        <taxon>Cryptolaemus</taxon>
    </lineage>
</organism>
<keyword evidence="3" id="KW-1185">Reference proteome</keyword>
<gene>
    <name evidence="2" type="ORF">HHI36_006700</name>
</gene>
<proteinExistence type="predicted"/>
<keyword evidence="1" id="KW-0812">Transmembrane</keyword>
<accession>A0ABD2NXW0</accession>
<keyword evidence="1" id="KW-0472">Membrane</keyword>
<sequence>MYEIYIAIGVILIITGVLSSCYFGLCIKRNKYKKCHIERISDGLGTFFLGVFYIYSYSVLSVDLENLPTTLNFPDFEMTYLNVSGEDSMNPDIFTTESYLNISNTLTEQENPSTSEILKLKEYSTSTVPDFVGNTSNSNKIKEFTEVPLLDILKNDSYNFMNTISRKF</sequence>
<name>A0ABD2NXW0_9CUCU</name>
<evidence type="ECO:0000256" key="1">
    <source>
        <dbReference type="SAM" id="Phobius"/>
    </source>
</evidence>
<comment type="caution">
    <text evidence="2">The sequence shown here is derived from an EMBL/GenBank/DDBJ whole genome shotgun (WGS) entry which is preliminary data.</text>
</comment>
<evidence type="ECO:0000313" key="3">
    <source>
        <dbReference type="Proteomes" id="UP001516400"/>
    </source>
</evidence>
<evidence type="ECO:0000313" key="2">
    <source>
        <dbReference type="EMBL" id="KAL3283561.1"/>
    </source>
</evidence>
<dbReference type="AlphaFoldDB" id="A0ABD2NXW0"/>
<feature type="transmembrane region" description="Helical" evidence="1">
    <location>
        <begin position="6"/>
        <end position="27"/>
    </location>
</feature>
<dbReference type="EMBL" id="JABFTP020000144">
    <property type="protein sequence ID" value="KAL3283561.1"/>
    <property type="molecule type" value="Genomic_DNA"/>
</dbReference>
<reference evidence="2 3" key="1">
    <citation type="journal article" date="2021" name="BMC Biol.">
        <title>Horizontally acquired antibacterial genes associated with adaptive radiation of ladybird beetles.</title>
        <authorList>
            <person name="Li H.S."/>
            <person name="Tang X.F."/>
            <person name="Huang Y.H."/>
            <person name="Xu Z.Y."/>
            <person name="Chen M.L."/>
            <person name="Du X.Y."/>
            <person name="Qiu B.Y."/>
            <person name="Chen P.T."/>
            <person name="Zhang W."/>
            <person name="Slipinski A."/>
            <person name="Escalona H.E."/>
            <person name="Waterhouse R.M."/>
            <person name="Zwick A."/>
            <person name="Pang H."/>
        </authorList>
    </citation>
    <scope>NUCLEOTIDE SEQUENCE [LARGE SCALE GENOMIC DNA]</scope>
    <source>
        <strain evidence="2">SYSU2018</strain>
    </source>
</reference>
<feature type="transmembrane region" description="Helical" evidence="1">
    <location>
        <begin position="39"/>
        <end position="60"/>
    </location>
</feature>